<keyword evidence="3" id="KW-1185">Reference proteome</keyword>
<evidence type="ECO:0000256" key="1">
    <source>
        <dbReference type="SAM" id="Phobius"/>
    </source>
</evidence>
<comment type="caution">
    <text evidence="2">The sequence shown here is derived from an EMBL/GenBank/DDBJ whole genome shotgun (WGS) entry which is preliminary data.</text>
</comment>
<feature type="transmembrane region" description="Helical" evidence="1">
    <location>
        <begin position="32"/>
        <end position="52"/>
    </location>
</feature>
<dbReference type="Proteomes" id="UP001596500">
    <property type="component" value="Unassembled WGS sequence"/>
</dbReference>
<proteinExistence type="predicted"/>
<dbReference type="EMBL" id="JBHTBW010000033">
    <property type="protein sequence ID" value="MFC7441745.1"/>
    <property type="molecule type" value="Genomic_DNA"/>
</dbReference>
<reference evidence="3" key="1">
    <citation type="journal article" date="2019" name="Int. J. Syst. Evol. Microbiol.">
        <title>The Global Catalogue of Microorganisms (GCM) 10K type strain sequencing project: providing services to taxonomists for standard genome sequencing and annotation.</title>
        <authorList>
            <consortium name="The Broad Institute Genomics Platform"/>
            <consortium name="The Broad Institute Genome Sequencing Center for Infectious Disease"/>
            <person name="Wu L."/>
            <person name="Ma J."/>
        </authorList>
    </citation>
    <scope>NUCLEOTIDE SEQUENCE [LARGE SCALE GENOMIC DNA]</scope>
    <source>
        <strain evidence="3">CGMCC 1.12942</strain>
    </source>
</reference>
<feature type="transmembrane region" description="Helical" evidence="1">
    <location>
        <begin position="143"/>
        <end position="162"/>
    </location>
</feature>
<evidence type="ECO:0000313" key="3">
    <source>
        <dbReference type="Proteomes" id="UP001596500"/>
    </source>
</evidence>
<keyword evidence="1" id="KW-0812">Transmembrane</keyword>
<accession>A0ABW2RKZ1</accession>
<feature type="transmembrane region" description="Helical" evidence="1">
    <location>
        <begin position="59"/>
        <end position="78"/>
    </location>
</feature>
<name>A0ABW2RKZ1_9BACL</name>
<sequence>MNKTKKGIIFTILINAGGPFLAYTLLKDVTGSIFALTIAALIPLCDSLFSLIKTKKVDIFSSFIFVGIALSIIAALIGGNEKFILLRESYVTGIMGCLFLVSLFSSKPLIYLFSSRFSDNPSVLITRWNEEAFFRKSMRLMTLVWGICLLLEAILKVILVYTLSVTTFLAVSPFFYYGILGLTIYWTIRYTRFVKSKYSKRE</sequence>
<protein>
    <submittedName>
        <fullName evidence="2">VC0807 family protein</fullName>
    </submittedName>
</protein>
<feature type="transmembrane region" description="Helical" evidence="1">
    <location>
        <begin position="168"/>
        <end position="188"/>
    </location>
</feature>
<dbReference type="NCBIfam" id="NF041646">
    <property type="entry name" value="VC0807_fam"/>
    <property type="match status" value="1"/>
</dbReference>
<gene>
    <name evidence="2" type="ORF">ACFQNG_11550</name>
</gene>
<dbReference type="RefSeq" id="WP_379865164.1">
    <property type="nucleotide sequence ID" value="NZ_JBHTBW010000033.1"/>
</dbReference>
<keyword evidence="1" id="KW-1133">Transmembrane helix</keyword>
<feature type="transmembrane region" description="Helical" evidence="1">
    <location>
        <begin position="90"/>
        <end position="113"/>
    </location>
</feature>
<feature type="transmembrane region" description="Helical" evidence="1">
    <location>
        <begin position="7"/>
        <end position="26"/>
    </location>
</feature>
<organism evidence="2 3">
    <name type="scientific">Laceyella putida</name>
    <dbReference type="NCBI Taxonomy" id="110101"/>
    <lineage>
        <taxon>Bacteria</taxon>
        <taxon>Bacillati</taxon>
        <taxon>Bacillota</taxon>
        <taxon>Bacilli</taxon>
        <taxon>Bacillales</taxon>
        <taxon>Thermoactinomycetaceae</taxon>
        <taxon>Laceyella</taxon>
    </lineage>
</organism>
<evidence type="ECO:0000313" key="2">
    <source>
        <dbReference type="EMBL" id="MFC7441745.1"/>
    </source>
</evidence>
<keyword evidence="1" id="KW-0472">Membrane</keyword>